<proteinExistence type="predicted"/>
<dbReference type="Proteomes" id="UP000777482">
    <property type="component" value="Unassembled WGS sequence"/>
</dbReference>
<dbReference type="AlphaFoldDB" id="A0A9P7B5Q9"/>
<name>A0A9P7B5Q9_RHOMI</name>
<evidence type="ECO:0000313" key="3">
    <source>
        <dbReference type="Proteomes" id="UP000777482"/>
    </source>
</evidence>
<dbReference type="EMBL" id="PUHQ01000046">
    <property type="protein sequence ID" value="KAG0660235.1"/>
    <property type="molecule type" value="Genomic_DNA"/>
</dbReference>
<feature type="region of interest" description="Disordered" evidence="1">
    <location>
        <begin position="153"/>
        <end position="188"/>
    </location>
</feature>
<reference evidence="2 3" key="1">
    <citation type="submission" date="2020-11" db="EMBL/GenBank/DDBJ databases">
        <title>Kefir isolates.</title>
        <authorList>
            <person name="Marcisauskas S."/>
            <person name="Kim Y."/>
            <person name="Blasche S."/>
        </authorList>
    </citation>
    <scope>NUCLEOTIDE SEQUENCE [LARGE SCALE GENOMIC DNA]</scope>
    <source>
        <strain evidence="2 3">KR</strain>
    </source>
</reference>
<keyword evidence="3" id="KW-1185">Reference proteome</keyword>
<dbReference type="InterPro" id="IPR011333">
    <property type="entry name" value="SKP1/BTB/POZ_sf"/>
</dbReference>
<comment type="caution">
    <text evidence="2">The sequence shown here is derived from an EMBL/GenBank/DDBJ whole genome shotgun (WGS) entry which is preliminary data.</text>
</comment>
<evidence type="ECO:0000256" key="1">
    <source>
        <dbReference type="SAM" id="MobiDB-lite"/>
    </source>
</evidence>
<protein>
    <recommendedName>
        <fullName evidence="4">BTB domain-containing protein</fullName>
    </recommendedName>
</protein>
<evidence type="ECO:0008006" key="4">
    <source>
        <dbReference type="Google" id="ProtNLM"/>
    </source>
</evidence>
<organism evidence="2 3">
    <name type="scientific">Rhodotorula mucilaginosa</name>
    <name type="common">Yeast</name>
    <name type="synonym">Rhodotorula rubra</name>
    <dbReference type="NCBI Taxonomy" id="5537"/>
    <lineage>
        <taxon>Eukaryota</taxon>
        <taxon>Fungi</taxon>
        <taxon>Dikarya</taxon>
        <taxon>Basidiomycota</taxon>
        <taxon>Pucciniomycotina</taxon>
        <taxon>Microbotryomycetes</taxon>
        <taxon>Sporidiobolales</taxon>
        <taxon>Sporidiobolaceae</taxon>
        <taxon>Rhodotorula</taxon>
    </lineage>
</organism>
<dbReference type="Gene3D" id="3.30.710.10">
    <property type="entry name" value="Potassium Channel Kv1.1, Chain A"/>
    <property type="match status" value="1"/>
</dbReference>
<sequence>MLKRKTLEIDWVVEETTTLVKKARLRQGHASEPCEGWKLSAETQEEKTHVGIFLTPVDLKKEIRVSFELKHKLYITCKITSGEDETPAPPADYMKIFNKQEYSDTALVPAEGKYTIFAHSIRIPPSSPPALGDRFFGDVNEFAAFGVQKAPCRDEKPEQDVAATQGDNAADERAAHRNSVSPSGSSGGEDLVPLRKFRLVKVPHCSYATLAAYLAYLYSSKLNFLPSPAFLLAEEKQSGSSTESDVSRWADGKAKWHVYPTLPHAMYRLADCYMEPTLKARAKGWILQNITVETAPFELFSQLSLDYPEIQADVVDFVLANLDDVTATPGWKRAVALIDEGKIPGGGSILDKLLSKARKGTD</sequence>
<evidence type="ECO:0000313" key="2">
    <source>
        <dbReference type="EMBL" id="KAG0660235.1"/>
    </source>
</evidence>
<accession>A0A9P7B5Q9</accession>
<dbReference type="OrthoDB" id="6359816at2759"/>
<gene>
    <name evidence="2" type="ORF">C6P46_004689</name>
</gene>